<keyword evidence="4" id="KW-1133">Transmembrane helix</keyword>
<keyword evidence="2" id="KW-1003">Cell membrane</keyword>
<evidence type="ECO:0000313" key="7">
    <source>
        <dbReference type="Proteomes" id="UP000033710"/>
    </source>
</evidence>
<evidence type="ECO:0000259" key="5">
    <source>
        <dbReference type="Pfam" id="PF20684"/>
    </source>
</evidence>
<gene>
    <name evidence="6" type="ORF">SPSK_00996</name>
</gene>
<feature type="transmembrane region" description="Helical" evidence="4">
    <location>
        <begin position="932"/>
        <end position="956"/>
    </location>
</feature>
<organism evidence="6 7">
    <name type="scientific">Sporothrix schenckii 1099-18</name>
    <dbReference type="NCBI Taxonomy" id="1397361"/>
    <lineage>
        <taxon>Eukaryota</taxon>
        <taxon>Fungi</taxon>
        <taxon>Dikarya</taxon>
        <taxon>Ascomycota</taxon>
        <taxon>Pezizomycotina</taxon>
        <taxon>Sordariomycetes</taxon>
        <taxon>Sordariomycetidae</taxon>
        <taxon>Ophiostomatales</taxon>
        <taxon>Ophiostomataceae</taxon>
        <taxon>Sporothrix</taxon>
    </lineage>
</organism>
<feature type="transmembrane region" description="Helical" evidence="4">
    <location>
        <begin position="906"/>
        <end position="926"/>
    </location>
</feature>
<dbReference type="PANTHER" id="PTHR43702">
    <property type="entry name" value="L-FUCOSE-PROTON SYMPORTER"/>
    <property type="match status" value="1"/>
</dbReference>
<dbReference type="AlphaFoldDB" id="A0A0F2LWV9"/>
<name>A0A0F2LWV9_SPOSC</name>
<keyword evidence="4" id="KW-0472">Membrane</keyword>
<dbReference type="InterPro" id="IPR036259">
    <property type="entry name" value="MFS_trans_sf"/>
</dbReference>
<feature type="transmembrane region" description="Helical" evidence="4">
    <location>
        <begin position="629"/>
        <end position="646"/>
    </location>
</feature>
<dbReference type="PANTHER" id="PTHR43702:SF13">
    <property type="entry name" value="MONOSACCHARIDE TRANSPORTER, PUTATIVE (AFU_ORTHOLOGUE AFUA_4G06630)-RELATED"/>
    <property type="match status" value="1"/>
</dbReference>
<evidence type="ECO:0000256" key="4">
    <source>
        <dbReference type="SAM" id="Phobius"/>
    </source>
</evidence>
<feature type="region of interest" description="Disordered" evidence="3">
    <location>
        <begin position="303"/>
        <end position="365"/>
    </location>
</feature>
<feature type="compositionally biased region" description="Polar residues" evidence="3">
    <location>
        <begin position="303"/>
        <end position="327"/>
    </location>
</feature>
<feature type="transmembrane region" description="Helical" evidence="4">
    <location>
        <begin position="207"/>
        <end position="228"/>
    </location>
</feature>
<feature type="compositionally biased region" description="Polar residues" evidence="3">
    <location>
        <begin position="381"/>
        <end position="390"/>
    </location>
</feature>
<sequence length="1085" mass="117366">MDATGSTIGPDRGPTVLAVTVSTLVLCSVFVFSRMVCRLGIVHRVGWDDFFIVLAWLIAFGLSLSIILGTLTGLGKHDENVAHDQRARLRIREYVFSILYNPALMATKTSILIFYLRLSKNTIQVLRLGSYIVLIIVNVAGIVLTFLNIFQCRPVDAAFKDITGQCIPLLTEFICSAPVNIVTDLAILALPIPVLTGMHLPSRQKTILVVTFALGIFVAIVDVVRIYYLQQAINVVHPSSSSDPNSIFGNGPDFAWNASFSFMWSAVEVNVGITCACIPTLKPLMIKIFPALVIDPDGPSYGSSSYARGHETSNSSSRRDALQNTRPTVMGHNRPATEPSQPNLAKETRAGGGATATSGEAVRMTGRDGSGAQLILDESESAAQGQNASLGSVAPPCQPVMASDQISTADRARGVQPSNPISGQNVGDSANPNSKRSRSFLSGIASTTRHAIAAIVPKPHSTKSQPSKSSSNRKGVYFGFVKVNMPKNMLEASASESWRYCTIVSILFFLWGFSYGLLNTLNDAVAVVANMTTAQTLGLTSAYFGGGYLFGPLVVGEWVLRHDEHHRRRPSMPYRQISHREKRQRSRQASGLATIPATAATVASVATSAVTKHSHYSDSSENQIGGFKATFMVGLCFYGIGTIMFWPSAVLASFPGFLISSFVVGFGLSILETAANPFIVLCGPMEYAEMRLLLAQGTQGVGSVLSGLLADNVFFNKVNAMEDTKAAALLDVQWTYLAITLFCVVLILFFYYMPLPELHDAELEFAASRMPVNGQKRTIFGLQLRTVCLILAVFAQWTYVASQESMSIYFQRLVTSWLPDPSTATGNMAAFRVDIRDLPAIALSVAMATSRSDSNTGSDAPDHLAVSVPNYLLIVHTAFSVSRFFTAYVVYLGVQHPKSRLLPTPRTILTISTALAMLFALLTVVLPPSQNANLILVPVALFFFAEGPIWPLIFAIGLRGQGARTKRAAAYITMGASGPLFWPFVMYAVMKQGGTIQIAFIIVVALMAACTVYPLFITFFRDARELTKVAPYDFQPGQAAGQHPARGFVGELDMTILGGGPDGNSPDQNQAPKTQPEQDIARQQD</sequence>
<comment type="caution">
    <text evidence="6">The sequence shown here is derived from an EMBL/GenBank/DDBJ whole genome shotgun (WGS) entry which is preliminary data.</text>
</comment>
<proteinExistence type="predicted"/>
<dbReference type="Gene3D" id="1.20.1250.20">
    <property type="entry name" value="MFS general substrate transporter like domains"/>
    <property type="match status" value="3"/>
</dbReference>
<dbReference type="EMBL" id="AXCR01000011">
    <property type="protein sequence ID" value="KJR81339.1"/>
    <property type="molecule type" value="Genomic_DNA"/>
</dbReference>
<dbReference type="GeneID" id="27663205"/>
<feature type="transmembrane region" description="Helical" evidence="4">
    <location>
        <begin position="652"/>
        <end position="671"/>
    </location>
</feature>
<feature type="transmembrane region" description="Helical" evidence="4">
    <location>
        <begin position="996"/>
        <end position="1020"/>
    </location>
</feature>
<feature type="transmembrane region" description="Helical" evidence="4">
    <location>
        <begin position="779"/>
        <end position="799"/>
    </location>
</feature>
<feature type="transmembrane region" description="Helical" evidence="4">
    <location>
        <begin position="538"/>
        <end position="560"/>
    </location>
</feature>
<dbReference type="VEuPathDB" id="FungiDB:SPSK_00996"/>
<feature type="transmembrane region" description="Helical" evidence="4">
    <location>
        <begin position="871"/>
        <end position="894"/>
    </location>
</feature>
<dbReference type="KEGG" id="ssck:SPSK_00996"/>
<feature type="compositionally biased region" description="Polar residues" evidence="3">
    <location>
        <begin position="416"/>
        <end position="434"/>
    </location>
</feature>
<feature type="transmembrane region" description="Helical" evidence="4">
    <location>
        <begin position="968"/>
        <end position="990"/>
    </location>
</feature>
<dbReference type="Pfam" id="PF20684">
    <property type="entry name" value="Fung_rhodopsin"/>
    <property type="match status" value="1"/>
</dbReference>
<dbReference type="InterPro" id="IPR049326">
    <property type="entry name" value="Rhodopsin_dom_fungi"/>
</dbReference>
<accession>A0A0F2LWV9</accession>
<protein>
    <recommendedName>
        <fullName evidence="5">Rhodopsin domain-containing protein</fullName>
    </recommendedName>
</protein>
<feature type="domain" description="Rhodopsin" evidence="5">
    <location>
        <begin position="34"/>
        <end position="285"/>
    </location>
</feature>
<keyword evidence="4" id="KW-0812">Transmembrane</keyword>
<feature type="transmembrane region" description="Helical" evidence="4">
    <location>
        <begin position="16"/>
        <end position="37"/>
    </location>
</feature>
<dbReference type="SUPFAM" id="SSF103473">
    <property type="entry name" value="MFS general substrate transporter"/>
    <property type="match status" value="1"/>
</dbReference>
<feature type="transmembrane region" description="Helical" evidence="4">
    <location>
        <begin position="94"/>
        <end position="116"/>
    </location>
</feature>
<dbReference type="OrthoDB" id="546893at2759"/>
<evidence type="ECO:0000313" key="6">
    <source>
        <dbReference type="EMBL" id="KJR81339.1"/>
    </source>
</evidence>
<feature type="transmembrane region" description="Helical" evidence="4">
    <location>
        <begin position="497"/>
        <end position="518"/>
    </location>
</feature>
<feature type="transmembrane region" description="Helical" evidence="4">
    <location>
        <begin position="49"/>
        <end position="74"/>
    </location>
</feature>
<evidence type="ECO:0000256" key="1">
    <source>
        <dbReference type="ARBA" id="ARBA00004429"/>
    </source>
</evidence>
<dbReference type="Proteomes" id="UP000033710">
    <property type="component" value="Unassembled WGS sequence"/>
</dbReference>
<feature type="compositionally biased region" description="Polar residues" evidence="3">
    <location>
        <begin position="1065"/>
        <end position="1078"/>
    </location>
</feature>
<evidence type="ECO:0000256" key="2">
    <source>
        <dbReference type="ARBA" id="ARBA00022475"/>
    </source>
</evidence>
<feature type="region of interest" description="Disordered" evidence="3">
    <location>
        <begin position="379"/>
        <end position="438"/>
    </location>
</feature>
<feature type="region of interest" description="Disordered" evidence="3">
    <location>
        <begin position="1057"/>
        <end position="1085"/>
    </location>
</feature>
<evidence type="ECO:0000256" key="3">
    <source>
        <dbReference type="SAM" id="MobiDB-lite"/>
    </source>
</evidence>
<feature type="transmembrane region" description="Helical" evidence="4">
    <location>
        <begin position="128"/>
        <end position="150"/>
    </location>
</feature>
<reference evidence="6 7" key="1">
    <citation type="journal article" date="2014" name="BMC Genomics">
        <title>Comparative genomics of the major fungal agents of human and animal Sporotrichosis: Sporothrix schenckii and Sporothrix brasiliensis.</title>
        <authorList>
            <person name="Teixeira M.M."/>
            <person name="de Almeida L.G."/>
            <person name="Kubitschek-Barreira P."/>
            <person name="Alves F.L."/>
            <person name="Kioshima E.S."/>
            <person name="Abadio A.K."/>
            <person name="Fernandes L."/>
            <person name="Derengowski L.S."/>
            <person name="Ferreira K.S."/>
            <person name="Souza R.C."/>
            <person name="Ruiz J.C."/>
            <person name="de Andrade N.C."/>
            <person name="Paes H.C."/>
            <person name="Nicola A.M."/>
            <person name="Albuquerque P."/>
            <person name="Gerber A.L."/>
            <person name="Martins V.P."/>
            <person name="Peconick L.D."/>
            <person name="Neto A.V."/>
            <person name="Chaucanez C.B."/>
            <person name="Silva P.A."/>
            <person name="Cunha O.L."/>
            <person name="de Oliveira F.F."/>
            <person name="dos Santos T.C."/>
            <person name="Barros A.L."/>
            <person name="Soares M.A."/>
            <person name="de Oliveira L.M."/>
            <person name="Marini M.M."/>
            <person name="Villalobos-Duno H."/>
            <person name="Cunha M.M."/>
            <person name="de Hoog S."/>
            <person name="da Silveira J.F."/>
            <person name="Henrissat B."/>
            <person name="Nino-Vega G.A."/>
            <person name="Cisalpino P.S."/>
            <person name="Mora-Montes H.M."/>
            <person name="Almeida S.R."/>
            <person name="Stajich J.E."/>
            <person name="Lopes-Bezerra L.M."/>
            <person name="Vasconcelos A.T."/>
            <person name="Felipe M.S."/>
        </authorList>
    </citation>
    <scope>NUCLEOTIDE SEQUENCE [LARGE SCALE GENOMIC DNA]</scope>
    <source>
        <strain evidence="6 7">1099-18</strain>
    </source>
</reference>
<dbReference type="RefSeq" id="XP_016584015.1">
    <property type="nucleotide sequence ID" value="XM_016727928.1"/>
</dbReference>
<reference evidence="6 7" key="2">
    <citation type="journal article" date="2015" name="Eukaryot. Cell">
        <title>Asexual propagation of a virulent clone complex in a human and feline outbreak of sporotrichosis.</title>
        <authorList>
            <person name="Teixeira Mde M."/>
            <person name="Rodrigues A.M."/>
            <person name="Tsui C.K."/>
            <person name="de Almeida L.G."/>
            <person name="Van Diepeningen A.D."/>
            <person name="van den Ende B.G."/>
            <person name="Fernandes G.F."/>
            <person name="Kano R."/>
            <person name="Hamelin R.C."/>
            <person name="Lopes-Bezerra L.M."/>
            <person name="Vasconcelos A.T."/>
            <person name="de Hoog S."/>
            <person name="de Camargo Z.P."/>
            <person name="Felipe M.S."/>
        </authorList>
    </citation>
    <scope>NUCLEOTIDE SEQUENCE [LARGE SCALE GENOMIC DNA]</scope>
    <source>
        <strain evidence="6 7">1099-18</strain>
    </source>
</reference>
<comment type="subcellular location">
    <subcellularLocation>
        <location evidence="1">Cell inner membrane</location>
        <topology evidence="1">Multi-pass membrane protein</topology>
    </subcellularLocation>
</comment>
<dbReference type="InterPro" id="IPR050375">
    <property type="entry name" value="MFS_TsgA-like"/>
</dbReference>
<feature type="transmembrane region" description="Helical" evidence="4">
    <location>
        <begin position="734"/>
        <end position="753"/>
    </location>
</feature>
<dbReference type="GO" id="GO:0005886">
    <property type="term" value="C:plasma membrane"/>
    <property type="evidence" value="ECO:0007669"/>
    <property type="project" value="UniProtKB-SubCell"/>
</dbReference>